<dbReference type="RefSeq" id="WP_219202618.1">
    <property type="nucleotide sequence ID" value="NZ_JAHWQX010000003.1"/>
</dbReference>
<evidence type="ECO:0000313" key="8">
    <source>
        <dbReference type="Proteomes" id="UP001430804"/>
    </source>
</evidence>
<keyword evidence="8" id="KW-1185">Reference proteome</keyword>
<organism evidence="7 8">
    <name type="scientific">Pseudohoeflea coraliihabitans</name>
    <dbReference type="NCBI Taxonomy" id="2860393"/>
    <lineage>
        <taxon>Bacteria</taxon>
        <taxon>Pseudomonadati</taxon>
        <taxon>Pseudomonadota</taxon>
        <taxon>Alphaproteobacteria</taxon>
        <taxon>Hyphomicrobiales</taxon>
        <taxon>Rhizobiaceae</taxon>
        <taxon>Pseudohoeflea</taxon>
    </lineage>
</organism>
<dbReference type="InterPro" id="IPR006224">
    <property type="entry name" value="PsdUridine_synth_RluA-like_CS"/>
</dbReference>
<evidence type="ECO:0000313" key="7">
    <source>
        <dbReference type="EMBL" id="MBW3098533.1"/>
    </source>
</evidence>
<gene>
    <name evidence="7" type="ORF">KY465_14715</name>
</gene>
<dbReference type="InterPro" id="IPR006145">
    <property type="entry name" value="PsdUridine_synth_RsuA/RluA"/>
</dbReference>
<name>A0ABS6WRF0_9HYPH</name>
<evidence type="ECO:0000256" key="5">
    <source>
        <dbReference type="RuleBase" id="RU362028"/>
    </source>
</evidence>
<dbReference type="EMBL" id="JAHWQX010000003">
    <property type="protein sequence ID" value="MBW3098533.1"/>
    <property type="molecule type" value="Genomic_DNA"/>
</dbReference>
<comment type="function">
    <text evidence="5">Responsible for synthesis of pseudouridine from uracil.</text>
</comment>
<protein>
    <recommendedName>
        <fullName evidence="5">Pseudouridine synthase</fullName>
        <ecNumber evidence="5">5.4.99.-</ecNumber>
    </recommendedName>
</protein>
<evidence type="ECO:0000259" key="6">
    <source>
        <dbReference type="Pfam" id="PF00849"/>
    </source>
</evidence>
<evidence type="ECO:0000256" key="3">
    <source>
        <dbReference type="ARBA" id="ARBA00036882"/>
    </source>
</evidence>
<dbReference type="InterPro" id="IPR050188">
    <property type="entry name" value="RluA_PseudoU_synthase"/>
</dbReference>
<proteinExistence type="inferred from homology"/>
<evidence type="ECO:0000256" key="2">
    <source>
        <dbReference type="ARBA" id="ARBA00023235"/>
    </source>
</evidence>
<dbReference type="EC" id="5.4.99.-" evidence="5"/>
<sequence length="330" mass="36555">MAGVELKSVDGDEAGMRLDRWFKSHFPGLGFGALQKLLRTGQVRVDGGRVKADTRLQPGQQVRIPPLAVDEKGRGPLTGKTIRNRDDADVLAAMVLHEDAKVIVLNKPAGLAVQGGSGITRSVDSMLEAWRSKKGEKPRLVHRLDRDTSGVLVVARTRGAAQHLTAAFRERETKKTYWALVKGVPRRHEGRLSTWMIKEQTPDGDRMRIAQHGERGADHAISHYRVIETAAQRLSWLEMEPFTGRTHQLRVHALHMGTPILGDPKYFDDDHNWEFPGGMQKRLHLLARRITVPHPAGGTLDVAAPLPPHMVQSWNLLGLDEADGETGSDA</sequence>
<dbReference type="PANTHER" id="PTHR21600:SF44">
    <property type="entry name" value="RIBOSOMAL LARGE SUBUNIT PSEUDOURIDINE SYNTHASE D"/>
    <property type="match status" value="1"/>
</dbReference>
<dbReference type="NCBIfam" id="TIGR00005">
    <property type="entry name" value="rluA_subfam"/>
    <property type="match status" value="1"/>
</dbReference>
<dbReference type="Pfam" id="PF00849">
    <property type="entry name" value="PseudoU_synth_2"/>
    <property type="match status" value="1"/>
</dbReference>
<accession>A0ABS6WRF0</accession>
<dbReference type="Proteomes" id="UP001430804">
    <property type="component" value="Unassembled WGS sequence"/>
</dbReference>
<dbReference type="CDD" id="cd00165">
    <property type="entry name" value="S4"/>
    <property type="match status" value="1"/>
</dbReference>
<comment type="catalytic activity">
    <reaction evidence="5">
        <text>a uridine in RNA = a pseudouridine in RNA</text>
        <dbReference type="Rhea" id="RHEA:48348"/>
        <dbReference type="Rhea" id="RHEA-COMP:12068"/>
        <dbReference type="Rhea" id="RHEA-COMP:12069"/>
        <dbReference type="ChEBI" id="CHEBI:65314"/>
        <dbReference type="ChEBI" id="CHEBI:65315"/>
    </reaction>
</comment>
<comment type="similarity">
    <text evidence="1 5">Belongs to the pseudouridine synthase RluA family.</text>
</comment>
<dbReference type="CDD" id="cd02869">
    <property type="entry name" value="PseudoU_synth_RluA_like"/>
    <property type="match status" value="1"/>
</dbReference>
<evidence type="ECO:0000256" key="4">
    <source>
        <dbReference type="PROSITE-ProRule" id="PRU00182"/>
    </source>
</evidence>
<keyword evidence="2 5" id="KW-0413">Isomerase</keyword>
<dbReference type="PANTHER" id="PTHR21600">
    <property type="entry name" value="MITOCHONDRIAL RNA PSEUDOURIDINE SYNTHASE"/>
    <property type="match status" value="1"/>
</dbReference>
<dbReference type="PROSITE" id="PS50889">
    <property type="entry name" value="S4"/>
    <property type="match status" value="1"/>
</dbReference>
<dbReference type="PROSITE" id="PS01129">
    <property type="entry name" value="PSI_RLU"/>
    <property type="match status" value="1"/>
</dbReference>
<dbReference type="InterPro" id="IPR006225">
    <property type="entry name" value="PsdUridine_synth_RluC/D"/>
</dbReference>
<comment type="catalytic activity">
    <reaction evidence="3">
        <text>uridine(1911/1915/1917) in 23S rRNA = pseudouridine(1911/1915/1917) in 23S rRNA</text>
        <dbReference type="Rhea" id="RHEA:42524"/>
        <dbReference type="Rhea" id="RHEA-COMP:10097"/>
        <dbReference type="Rhea" id="RHEA-COMP:10098"/>
        <dbReference type="ChEBI" id="CHEBI:65314"/>
        <dbReference type="ChEBI" id="CHEBI:65315"/>
        <dbReference type="EC" id="5.4.99.23"/>
    </reaction>
</comment>
<feature type="domain" description="Pseudouridine synthase RsuA/RluA-like" evidence="6">
    <location>
        <begin position="102"/>
        <end position="254"/>
    </location>
</feature>
<evidence type="ECO:0000256" key="1">
    <source>
        <dbReference type="ARBA" id="ARBA00010876"/>
    </source>
</evidence>
<reference evidence="7" key="1">
    <citation type="submission" date="2021-07" db="EMBL/GenBank/DDBJ databases">
        <title>Pseudohoeflea marina sp. nov. a polyhydroxyalcanoate-producing bacterium.</title>
        <authorList>
            <person name="Zheng W."/>
            <person name="Yu S."/>
            <person name="Huang Y."/>
        </authorList>
    </citation>
    <scope>NUCLEOTIDE SEQUENCE</scope>
    <source>
        <strain evidence="7">DP4N28-3</strain>
    </source>
</reference>
<comment type="caution">
    <text evidence="7">The sequence shown here is derived from an EMBL/GenBank/DDBJ whole genome shotgun (WGS) entry which is preliminary data.</text>
</comment>
<keyword evidence="4" id="KW-0694">RNA-binding</keyword>